<comment type="caution">
    <text evidence="2">The sequence shown here is derived from an EMBL/GenBank/DDBJ whole genome shotgun (WGS) entry which is preliminary data.</text>
</comment>
<dbReference type="EMBL" id="JBCEZU010000434">
    <property type="protein sequence ID" value="KAK9519327.1"/>
    <property type="molecule type" value="Genomic_DNA"/>
</dbReference>
<keyword evidence="1" id="KW-0732">Signal</keyword>
<evidence type="ECO:0000313" key="3">
    <source>
        <dbReference type="Proteomes" id="UP001488805"/>
    </source>
</evidence>
<feature type="chain" id="PRO_5043407636" description="Secreted protein" evidence="1">
    <location>
        <begin position="17"/>
        <end position="95"/>
    </location>
</feature>
<name>A0AAW1EB38_ZOAVI</name>
<keyword evidence="3" id="KW-1185">Reference proteome</keyword>
<feature type="signal peptide" evidence="1">
    <location>
        <begin position="1"/>
        <end position="16"/>
    </location>
</feature>
<proteinExistence type="predicted"/>
<dbReference type="AlphaFoldDB" id="A0AAW1EB38"/>
<evidence type="ECO:0000256" key="1">
    <source>
        <dbReference type="SAM" id="SignalP"/>
    </source>
</evidence>
<dbReference type="Proteomes" id="UP001488805">
    <property type="component" value="Unassembled WGS sequence"/>
</dbReference>
<organism evidence="2 3">
    <name type="scientific">Zoarces viviparus</name>
    <name type="common">Viviparous eelpout</name>
    <name type="synonym">Blennius viviparus</name>
    <dbReference type="NCBI Taxonomy" id="48416"/>
    <lineage>
        <taxon>Eukaryota</taxon>
        <taxon>Metazoa</taxon>
        <taxon>Chordata</taxon>
        <taxon>Craniata</taxon>
        <taxon>Vertebrata</taxon>
        <taxon>Euteleostomi</taxon>
        <taxon>Actinopterygii</taxon>
        <taxon>Neopterygii</taxon>
        <taxon>Teleostei</taxon>
        <taxon>Neoteleostei</taxon>
        <taxon>Acanthomorphata</taxon>
        <taxon>Eupercaria</taxon>
        <taxon>Perciformes</taxon>
        <taxon>Cottioidei</taxon>
        <taxon>Zoarcales</taxon>
        <taxon>Zoarcidae</taxon>
        <taxon>Zoarcinae</taxon>
        <taxon>Zoarces</taxon>
    </lineage>
</organism>
<reference evidence="2 3" key="1">
    <citation type="journal article" date="2024" name="Genome Biol. Evol.">
        <title>Chromosome-level genome assembly of the viviparous eelpout Zoarces viviparus.</title>
        <authorList>
            <person name="Fuhrmann N."/>
            <person name="Brasseur M.V."/>
            <person name="Bakowski C.E."/>
            <person name="Podsiadlowski L."/>
            <person name="Prost S."/>
            <person name="Krehenwinkel H."/>
            <person name="Mayer C."/>
        </authorList>
    </citation>
    <scope>NUCLEOTIDE SEQUENCE [LARGE SCALE GENOMIC DNA]</scope>
    <source>
        <strain evidence="2">NO-MEL_2022_Ind0_liver</strain>
    </source>
</reference>
<sequence length="95" mass="10483">MLIVLLWLLALHMSNTTCPITFYKLQLLRYRLLPSPLGTDLIPASPRRSRSVTDVLCCSSRSVITSAADIPSALQTKTAPCLSNTRPSQQQLDNV</sequence>
<gene>
    <name evidence="2" type="ORF">VZT92_022064</name>
</gene>
<protein>
    <recommendedName>
        <fullName evidence="4">Secreted protein</fullName>
    </recommendedName>
</protein>
<evidence type="ECO:0008006" key="4">
    <source>
        <dbReference type="Google" id="ProtNLM"/>
    </source>
</evidence>
<evidence type="ECO:0000313" key="2">
    <source>
        <dbReference type="EMBL" id="KAK9519327.1"/>
    </source>
</evidence>
<accession>A0AAW1EB38</accession>